<dbReference type="HAMAP" id="MF_01635">
    <property type="entry name" value="UbiA"/>
    <property type="match status" value="1"/>
</dbReference>
<evidence type="ECO:0000256" key="8">
    <source>
        <dbReference type="ARBA" id="ARBA00022692"/>
    </source>
</evidence>
<sequence>MAKTNSTIDATDIVQDSPVLRALPEPLRPYARLARLDRAIGTWLLLLPTWWGLSLAWIGHPALPLPSPWYFLLFGVGALVMRGAGCTWNDITDRDYDGKVARTATRPIPAGEVSVKMAVLFMVTQALIGLAILLQFNRETVIVGVASLLLVAAYPFMKRITYWPQAWLGLTFNWGALVGWSSMQPGIATPALVLYAAGFFWTLGYDTIYAHQDKEDDALIGVKSTALKLGDSTKQWLWGFYGIAILLIGVAGWLASAGWAFWPILAVAAAHLVRQILTAKLDDPANCLAHFKSNRDFGFIILAAILAGGITTG</sequence>
<feature type="transmembrane region" description="Helical" evidence="11">
    <location>
        <begin position="40"/>
        <end position="58"/>
    </location>
</feature>
<dbReference type="InterPro" id="IPR039653">
    <property type="entry name" value="Prenyltransferase"/>
</dbReference>
<evidence type="ECO:0000256" key="5">
    <source>
        <dbReference type="ARBA" id="ARBA00022519"/>
    </source>
</evidence>
<dbReference type="OrthoDB" id="9782418at2"/>
<feature type="transmembrane region" description="Helical" evidence="11">
    <location>
        <begin position="236"/>
        <end position="254"/>
    </location>
</feature>
<evidence type="ECO:0000256" key="10">
    <source>
        <dbReference type="ARBA" id="ARBA00023136"/>
    </source>
</evidence>
<name>A0A437QKN7_9PROT</name>
<comment type="catalytic activity">
    <reaction evidence="11">
        <text>all-trans-octaprenyl diphosphate + 4-hydroxybenzoate = 4-hydroxy-3-(all-trans-octaprenyl)benzoate + diphosphate</text>
        <dbReference type="Rhea" id="RHEA:27782"/>
        <dbReference type="ChEBI" id="CHEBI:1617"/>
        <dbReference type="ChEBI" id="CHEBI:17879"/>
        <dbReference type="ChEBI" id="CHEBI:33019"/>
        <dbReference type="ChEBI" id="CHEBI:57711"/>
        <dbReference type="EC" id="2.5.1.39"/>
    </reaction>
</comment>
<feature type="transmembrane region" description="Helical" evidence="11">
    <location>
        <begin position="140"/>
        <end position="157"/>
    </location>
</feature>
<keyword evidence="14" id="KW-1185">Reference proteome</keyword>
<keyword evidence="10 11" id="KW-0472">Membrane</keyword>
<dbReference type="InterPro" id="IPR044878">
    <property type="entry name" value="UbiA_sf"/>
</dbReference>
<comment type="similarity">
    <text evidence="3 11">Belongs to the UbiA prenyltransferase family.</text>
</comment>
<evidence type="ECO:0000256" key="9">
    <source>
        <dbReference type="ARBA" id="ARBA00022989"/>
    </source>
</evidence>
<gene>
    <name evidence="11" type="primary">ubiA</name>
    <name evidence="13" type="ORF">EOI86_19785</name>
</gene>
<dbReference type="EMBL" id="SADE01000003">
    <property type="protein sequence ID" value="RVU35069.1"/>
    <property type="molecule type" value="Genomic_DNA"/>
</dbReference>
<keyword evidence="11" id="KW-0460">Magnesium</keyword>
<dbReference type="GO" id="GO:0008412">
    <property type="term" value="F:4-hydroxybenzoate polyprenyltransferase activity"/>
    <property type="evidence" value="ECO:0007669"/>
    <property type="project" value="UniProtKB-UniRule"/>
</dbReference>
<reference evidence="14" key="1">
    <citation type="submission" date="2019-01" db="EMBL/GenBank/DDBJ databases">
        <title>Gri0909 isolated from a small marine red alga.</title>
        <authorList>
            <person name="Kim J."/>
            <person name="Jeong S.E."/>
            <person name="Jeon C.O."/>
        </authorList>
    </citation>
    <scope>NUCLEOTIDE SEQUENCE [LARGE SCALE GENOMIC DNA]</scope>
    <source>
        <strain evidence="14">Gri0909</strain>
    </source>
</reference>
<dbReference type="InterPro" id="IPR000537">
    <property type="entry name" value="UbiA_prenyltransferase"/>
</dbReference>
<evidence type="ECO:0000256" key="12">
    <source>
        <dbReference type="NCBIfam" id="TIGR01474"/>
    </source>
</evidence>
<dbReference type="CDD" id="cd13959">
    <property type="entry name" value="PT_UbiA_COQ2"/>
    <property type="match status" value="1"/>
</dbReference>
<evidence type="ECO:0000256" key="6">
    <source>
        <dbReference type="ARBA" id="ARBA00022679"/>
    </source>
</evidence>
<dbReference type="InterPro" id="IPR006370">
    <property type="entry name" value="HB_polyprenyltransferase-like"/>
</dbReference>
<feature type="transmembrane region" description="Helical" evidence="11">
    <location>
        <begin position="187"/>
        <end position="205"/>
    </location>
</feature>
<dbReference type="Gene3D" id="1.20.120.1780">
    <property type="entry name" value="UbiA prenyltransferase"/>
    <property type="match status" value="1"/>
</dbReference>
<evidence type="ECO:0000256" key="11">
    <source>
        <dbReference type="HAMAP-Rule" id="MF_01635"/>
    </source>
</evidence>
<evidence type="ECO:0000256" key="4">
    <source>
        <dbReference type="ARBA" id="ARBA00022475"/>
    </source>
</evidence>
<proteinExistence type="inferred from homology"/>
<dbReference type="InterPro" id="IPR030470">
    <property type="entry name" value="UbiA_prenylTrfase_CS"/>
</dbReference>
<dbReference type="NCBIfam" id="TIGR01474">
    <property type="entry name" value="ubiA_proteo"/>
    <property type="match status" value="1"/>
</dbReference>
<evidence type="ECO:0000256" key="3">
    <source>
        <dbReference type="ARBA" id="ARBA00005985"/>
    </source>
</evidence>
<keyword evidence="5 11" id="KW-0997">Cell inner membrane</keyword>
<comment type="pathway">
    <text evidence="11">Cofactor biosynthesis; ubiquinone biosynthesis.</text>
</comment>
<dbReference type="PANTHER" id="PTHR11048:SF28">
    <property type="entry name" value="4-HYDROXYBENZOATE POLYPRENYLTRANSFERASE, MITOCHONDRIAL"/>
    <property type="match status" value="1"/>
</dbReference>
<evidence type="ECO:0000313" key="14">
    <source>
        <dbReference type="Proteomes" id="UP000287447"/>
    </source>
</evidence>
<evidence type="ECO:0000256" key="2">
    <source>
        <dbReference type="ARBA" id="ARBA00004141"/>
    </source>
</evidence>
<dbReference type="FunFam" id="1.10.357.140:FF:000003">
    <property type="entry name" value="4-hydroxybenzoate polyprenyltransferase, mitochondrial"/>
    <property type="match status" value="1"/>
</dbReference>
<keyword evidence="4 11" id="KW-1003">Cell membrane</keyword>
<keyword evidence="9 11" id="KW-1133">Transmembrane helix</keyword>
<dbReference type="UniPathway" id="UPA00232"/>
<dbReference type="Gene3D" id="1.10.357.140">
    <property type="entry name" value="UbiA prenyltransferase"/>
    <property type="match status" value="1"/>
</dbReference>
<dbReference type="RefSeq" id="WP_127767390.1">
    <property type="nucleotide sequence ID" value="NZ_SADE01000003.1"/>
</dbReference>
<keyword evidence="7 11" id="KW-0831">Ubiquinone biosynthesis</keyword>
<accession>A0A437QKN7</accession>
<keyword evidence="8 11" id="KW-0812">Transmembrane</keyword>
<protein>
    <recommendedName>
        <fullName evidence="11 12">4-hydroxybenzoate octaprenyltransferase</fullName>
        <ecNumber evidence="11 12">2.5.1.39</ecNumber>
    </recommendedName>
    <alternativeName>
        <fullName evidence="11">4-HB polyprenyltransferase</fullName>
    </alternativeName>
</protein>
<dbReference type="FunFam" id="1.20.120.1780:FF:000001">
    <property type="entry name" value="4-hydroxybenzoate octaprenyltransferase"/>
    <property type="match status" value="1"/>
</dbReference>
<comment type="cofactor">
    <cofactor evidence="1 11">
        <name>Mg(2+)</name>
        <dbReference type="ChEBI" id="CHEBI:18420"/>
    </cofactor>
</comment>
<keyword evidence="6 11" id="KW-0808">Transferase</keyword>
<evidence type="ECO:0000313" key="13">
    <source>
        <dbReference type="EMBL" id="RVU35069.1"/>
    </source>
</evidence>
<dbReference type="GO" id="GO:0005886">
    <property type="term" value="C:plasma membrane"/>
    <property type="evidence" value="ECO:0007669"/>
    <property type="project" value="UniProtKB-SubCell"/>
</dbReference>
<evidence type="ECO:0000256" key="1">
    <source>
        <dbReference type="ARBA" id="ARBA00001946"/>
    </source>
</evidence>
<dbReference type="AlphaFoldDB" id="A0A437QKN7"/>
<dbReference type="GO" id="GO:0006744">
    <property type="term" value="P:ubiquinone biosynthetic process"/>
    <property type="evidence" value="ECO:0007669"/>
    <property type="project" value="UniProtKB-UniRule"/>
</dbReference>
<evidence type="ECO:0000256" key="7">
    <source>
        <dbReference type="ARBA" id="ARBA00022688"/>
    </source>
</evidence>
<dbReference type="Pfam" id="PF01040">
    <property type="entry name" value="UbiA"/>
    <property type="match status" value="1"/>
</dbReference>
<dbReference type="Proteomes" id="UP000287447">
    <property type="component" value="Unassembled WGS sequence"/>
</dbReference>
<dbReference type="PANTHER" id="PTHR11048">
    <property type="entry name" value="PRENYLTRANSFERASES"/>
    <property type="match status" value="1"/>
</dbReference>
<comment type="subcellular location">
    <subcellularLocation>
        <location evidence="11">Cell inner membrane</location>
        <topology evidence="11">Multi-pass membrane protein</topology>
    </subcellularLocation>
    <subcellularLocation>
        <location evidence="2">Membrane</location>
        <topology evidence="2">Multi-pass membrane protein</topology>
    </subcellularLocation>
</comment>
<comment type="function">
    <text evidence="11">Catalyzes the prenylation of para-hydroxybenzoate (PHB) with an all-trans polyprenyl group. Mediates the second step in the final reaction sequence of ubiquinone-8 (UQ-8) biosynthesis, which is the condensation of the polyisoprenoid side chain with PHB, generating the first membrane-bound Q intermediate 3-octaprenyl-4-hydroxybenzoate.</text>
</comment>
<comment type="caution">
    <text evidence="13">The sequence shown here is derived from an EMBL/GenBank/DDBJ whole genome shotgun (WGS) entry which is preliminary data.</text>
</comment>
<dbReference type="EC" id="2.5.1.39" evidence="11 12"/>
<feature type="transmembrane region" description="Helical" evidence="11">
    <location>
        <begin position="113"/>
        <end position="134"/>
    </location>
</feature>
<dbReference type="PROSITE" id="PS00943">
    <property type="entry name" value="UBIA"/>
    <property type="match status" value="1"/>
</dbReference>
<organism evidence="13 14">
    <name type="scientific">Hwanghaeella grinnelliae</name>
    <dbReference type="NCBI Taxonomy" id="2500179"/>
    <lineage>
        <taxon>Bacteria</taxon>
        <taxon>Pseudomonadati</taxon>
        <taxon>Pseudomonadota</taxon>
        <taxon>Alphaproteobacteria</taxon>
        <taxon>Rhodospirillales</taxon>
        <taxon>Rhodospirillaceae</taxon>
        <taxon>Hwanghaeella</taxon>
    </lineage>
</organism>